<dbReference type="EMBL" id="QKUF01000025">
    <property type="protein sequence ID" value="PZW23610.1"/>
    <property type="molecule type" value="Genomic_DNA"/>
</dbReference>
<comment type="caution">
    <text evidence="1">The sequence shown here is derived from an EMBL/GenBank/DDBJ whole genome shotgun (WGS) entry which is preliminary data.</text>
</comment>
<name>A0A326U3Y1_THEHA</name>
<keyword evidence="2" id="KW-1185">Reference proteome</keyword>
<dbReference type="AlphaFoldDB" id="A0A326U3Y1"/>
<proteinExistence type="predicted"/>
<organism evidence="1 2">
    <name type="scientific">Thermosporothrix hazakensis</name>
    <dbReference type="NCBI Taxonomy" id="644383"/>
    <lineage>
        <taxon>Bacteria</taxon>
        <taxon>Bacillati</taxon>
        <taxon>Chloroflexota</taxon>
        <taxon>Ktedonobacteria</taxon>
        <taxon>Ktedonobacterales</taxon>
        <taxon>Thermosporotrichaceae</taxon>
        <taxon>Thermosporothrix</taxon>
    </lineage>
</organism>
<evidence type="ECO:0000313" key="2">
    <source>
        <dbReference type="Proteomes" id="UP000248806"/>
    </source>
</evidence>
<gene>
    <name evidence="1" type="ORF">EI42_04993</name>
</gene>
<sequence length="57" mass="6280">MQDAIFAVILFLDHNGIVPYRERADADPSSFAFPIGFEIPLPLPSLAPALSDRVRDP</sequence>
<feature type="non-terminal residue" evidence="1">
    <location>
        <position position="57"/>
    </location>
</feature>
<protein>
    <submittedName>
        <fullName evidence="1">Uncharacterized protein</fullName>
    </submittedName>
</protein>
<evidence type="ECO:0000313" key="1">
    <source>
        <dbReference type="EMBL" id="PZW23610.1"/>
    </source>
</evidence>
<dbReference type="Proteomes" id="UP000248806">
    <property type="component" value="Unassembled WGS sequence"/>
</dbReference>
<accession>A0A326U3Y1</accession>
<reference evidence="1 2" key="1">
    <citation type="submission" date="2018-06" db="EMBL/GenBank/DDBJ databases">
        <title>Genomic Encyclopedia of Archaeal and Bacterial Type Strains, Phase II (KMG-II): from individual species to whole genera.</title>
        <authorList>
            <person name="Goeker M."/>
        </authorList>
    </citation>
    <scope>NUCLEOTIDE SEQUENCE [LARGE SCALE GENOMIC DNA]</scope>
    <source>
        <strain evidence="1 2">ATCC BAA-1881</strain>
    </source>
</reference>